<dbReference type="InterPro" id="IPR000297">
    <property type="entry name" value="PPIase_PpiC"/>
</dbReference>
<dbReference type="PANTHER" id="PTHR47245">
    <property type="entry name" value="PEPTIDYLPROLYL ISOMERASE"/>
    <property type="match status" value="1"/>
</dbReference>
<evidence type="ECO:0000313" key="6">
    <source>
        <dbReference type="EMBL" id="AOS97024.1"/>
    </source>
</evidence>
<organism evidence="6 7">
    <name type="scientific">Microbulbifer aggregans</name>
    <dbReference type="NCBI Taxonomy" id="1769779"/>
    <lineage>
        <taxon>Bacteria</taxon>
        <taxon>Pseudomonadati</taxon>
        <taxon>Pseudomonadota</taxon>
        <taxon>Gammaproteobacteria</taxon>
        <taxon>Cellvibrionales</taxon>
        <taxon>Microbulbiferaceae</taxon>
        <taxon>Microbulbifer</taxon>
    </lineage>
</organism>
<dbReference type="PATRIC" id="fig|1769779.3.peg.1588"/>
<name>A0A1C9W798_9GAMM</name>
<comment type="catalytic activity">
    <reaction evidence="1">
        <text>[protein]-peptidylproline (omega=180) = [protein]-peptidylproline (omega=0)</text>
        <dbReference type="Rhea" id="RHEA:16237"/>
        <dbReference type="Rhea" id="RHEA-COMP:10747"/>
        <dbReference type="Rhea" id="RHEA-COMP:10748"/>
        <dbReference type="ChEBI" id="CHEBI:83833"/>
        <dbReference type="ChEBI" id="CHEBI:83834"/>
        <dbReference type="EC" id="5.2.1.8"/>
    </reaction>
</comment>
<accession>A0A1C9W798</accession>
<evidence type="ECO:0000259" key="5">
    <source>
        <dbReference type="Pfam" id="PF13145"/>
    </source>
</evidence>
<keyword evidence="7" id="KW-1185">Reference proteome</keyword>
<sequence>MSHSVFREPLLHFALIGALLFAVSAFFSSDDPRQDEIVVTQSRIDHLAAVFERRWQRPPTEQELNRLVDNFVREEVLYREALKLGLDRDDTVIRRRLRMKMEFLAKDLIDAIEPEDRVLRDYFAVNAERYLEPAQLTIQQIYFNRDTHKNLDATIETARALLWEGAPENELGDSSLLQRRYEAESSDRLDRLFGEGFAEQLQRLPQGEWSGPVESAYGLHLVLLESVKTQRTAQFDDVRAAVLRDWQTDEQKKILEAQYDTYRNAYELRVEGKLKQTSEEMALQ</sequence>
<comment type="similarity">
    <text evidence="2">Belongs to the PpiC/parvulin rotamase family.</text>
</comment>
<dbReference type="OrthoDB" id="196786at2"/>
<evidence type="ECO:0000256" key="4">
    <source>
        <dbReference type="ARBA" id="ARBA00023110"/>
    </source>
</evidence>
<dbReference type="InterPro" id="IPR046357">
    <property type="entry name" value="PPIase_dom_sf"/>
</dbReference>
<dbReference type="SUPFAM" id="SSF54534">
    <property type="entry name" value="FKBP-like"/>
    <property type="match status" value="1"/>
</dbReference>
<dbReference type="GO" id="GO:0003755">
    <property type="term" value="F:peptidyl-prolyl cis-trans isomerase activity"/>
    <property type="evidence" value="ECO:0007669"/>
    <property type="project" value="UniProtKB-KW"/>
</dbReference>
<dbReference type="Proteomes" id="UP000095672">
    <property type="component" value="Chromosome"/>
</dbReference>
<evidence type="ECO:0000256" key="1">
    <source>
        <dbReference type="ARBA" id="ARBA00000971"/>
    </source>
</evidence>
<dbReference type="EC" id="5.2.1.8" evidence="3"/>
<dbReference type="STRING" id="1769779.AUP74_01589"/>
<evidence type="ECO:0000256" key="3">
    <source>
        <dbReference type="ARBA" id="ARBA00013194"/>
    </source>
</evidence>
<dbReference type="EMBL" id="CP014143">
    <property type="protein sequence ID" value="AOS97024.1"/>
    <property type="molecule type" value="Genomic_DNA"/>
</dbReference>
<keyword evidence="6" id="KW-0413">Isomerase</keyword>
<evidence type="ECO:0000313" key="7">
    <source>
        <dbReference type="Proteomes" id="UP000095672"/>
    </source>
</evidence>
<dbReference type="KEGG" id="micc:AUP74_01589"/>
<dbReference type="InterPro" id="IPR050245">
    <property type="entry name" value="PrsA_foldase"/>
</dbReference>
<dbReference type="AlphaFoldDB" id="A0A1C9W798"/>
<gene>
    <name evidence="6" type="ORF">AUP74_01589</name>
</gene>
<dbReference type="RefSeq" id="WP_069947096.1">
    <property type="nucleotide sequence ID" value="NZ_CP014143.1"/>
</dbReference>
<protein>
    <recommendedName>
        <fullName evidence="3">peptidylprolyl isomerase</fullName>
        <ecNumber evidence="3">5.2.1.8</ecNumber>
    </recommendedName>
</protein>
<dbReference type="Pfam" id="PF13145">
    <property type="entry name" value="Rotamase_2"/>
    <property type="match status" value="1"/>
</dbReference>
<evidence type="ECO:0000256" key="2">
    <source>
        <dbReference type="ARBA" id="ARBA00007656"/>
    </source>
</evidence>
<proteinExistence type="inferred from homology"/>
<keyword evidence="4" id="KW-0697">Rotamase</keyword>
<reference evidence="7" key="1">
    <citation type="submission" date="2016-01" db="EMBL/GenBank/DDBJ databases">
        <title>Complete genome sequence of Microbulbifer sp. CCB-MM1, a halophile isolated from Matang Mangrove Forest, Perak.</title>
        <authorList>
            <person name="Moh T.H."/>
            <person name="Dinesh B."/>
            <person name="Lau N.-S."/>
            <person name="Go F."/>
            <person name="Alexander Chong S.-C."/>
        </authorList>
    </citation>
    <scope>NUCLEOTIDE SEQUENCE [LARGE SCALE GENOMIC DNA]</scope>
    <source>
        <strain evidence="7">CCB-MM1</strain>
    </source>
</reference>
<feature type="domain" description="PpiC" evidence="5">
    <location>
        <begin position="115"/>
        <end position="239"/>
    </location>
</feature>
<dbReference type="Gene3D" id="3.10.50.40">
    <property type="match status" value="1"/>
</dbReference>
<dbReference type="PANTHER" id="PTHR47245:SF2">
    <property type="entry name" value="PEPTIDYL-PROLYL CIS-TRANS ISOMERASE HP_0175-RELATED"/>
    <property type="match status" value="1"/>
</dbReference>